<evidence type="ECO:0000313" key="2">
    <source>
        <dbReference type="EMBL" id="EPC74592.1"/>
    </source>
</evidence>
<accession>S2R8S4</accession>
<evidence type="ECO:0000313" key="3">
    <source>
        <dbReference type="Proteomes" id="UP000014243"/>
    </source>
</evidence>
<evidence type="ECO:0000259" key="1">
    <source>
        <dbReference type="Pfam" id="PF00005"/>
    </source>
</evidence>
<dbReference type="AlphaFoldDB" id="S2R8S4"/>
<dbReference type="PANTHER" id="PTHR42855">
    <property type="entry name" value="ABC TRANSPORTER ATP-BINDING SUBUNIT"/>
    <property type="match status" value="1"/>
</dbReference>
<dbReference type="Proteomes" id="UP000014243">
    <property type="component" value="Unassembled WGS sequence"/>
</dbReference>
<proteinExistence type="predicted"/>
<dbReference type="Gene3D" id="3.40.50.300">
    <property type="entry name" value="P-loop containing nucleotide triphosphate hydrolases"/>
    <property type="match status" value="1"/>
</dbReference>
<dbReference type="GO" id="GO:0016887">
    <property type="term" value="F:ATP hydrolysis activity"/>
    <property type="evidence" value="ECO:0007669"/>
    <property type="project" value="InterPro"/>
</dbReference>
<dbReference type="SUPFAM" id="SSF52540">
    <property type="entry name" value="P-loop containing nucleoside triphosphate hydrolases"/>
    <property type="match status" value="1"/>
</dbReference>
<dbReference type="GO" id="GO:0005524">
    <property type="term" value="F:ATP binding"/>
    <property type="evidence" value="ECO:0007669"/>
    <property type="project" value="UniProtKB-KW"/>
</dbReference>
<dbReference type="EMBL" id="ANKC01000772">
    <property type="protein sequence ID" value="EPC74592.1"/>
    <property type="molecule type" value="Genomic_DNA"/>
</dbReference>
<dbReference type="InterPro" id="IPR027417">
    <property type="entry name" value="P-loop_NTPase"/>
</dbReference>
<dbReference type="InterPro" id="IPR051309">
    <property type="entry name" value="ABCF_ATPase"/>
</dbReference>
<dbReference type="Pfam" id="PF00005">
    <property type="entry name" value="ABC_tran"/>
    <property type="match status" value="1"/>
</dbReference>
<reference evidence="2 3" key="1">
    <citation type="journal article" date="2013" name="PLoS ONE">
        <title>Lactobacillus paracasei comparative genomics: towards species pan-genome definition and exploitation of diversity.</title>
        <authorList>
            <person name="Smokvina T."/>
            <person name="Wels M."/>
            <person name="Polka J."/>
            <person name="Chervaux C."/>
            <person name="Brisse S."/>
            <person name="Boekhorst J."/>
            <person name="van Hylckama Vlieg J.E."/>
            <person name="Siezen R.J."/>
        </authorList>
    </citation>
    <scope>NUCLEOTIDE SEQUENCE [LARGE SCALE GENOMIC DNA]</scope>
    <source>
        <strain evidence="2 3">Lpp126</strain>
    </source>
</reference>
<comment type="caution">
    <text evidence="2">The sequence shown here is derived from an EMBL/GenBank/DDBJ whole genome shotgun (WGS) entry which is preliminary data.</text>
</comment>
<dbReference type="InterPro" id="IPR003439">
    <property type="entry name" value="ABC_transporter-like_ATP-bd"/>
</dbReference>
<gene>
    <name evidence="2" type="ORF">Lpp126_10813</name>
</gene>
<feature type="domain" description="ABC transporter" evidence="1">
    <location>
        <begin position="20"/>
        <end position="50"/>
    </location>
</feature>
<feature type="non-terminal residue" evidence="2">
    <location>
        <position position="50"/>
    </location>
</feature>
<keyword evidence="2" id="KW-0067">ATP-binding</keyword>
<protein>
    <submittedName>
        <fullName evidence="2">Putative ABC transporter ATP-binding protein YdiF</fullName>
    </submittedName>
</protein>
<organism evidence="2 3">
    <name type="scientific">Lacticaseibacillus paracasei subsp. paracasei Lpp126</name>
    <dbReference type="NCBI Taxonomy" id="1256206"/>
    <lineage>
        <taxon>Bacteria</taxon>
        <taxon>Bacillati</taxon>
        <taxon>Bacillota</taxon>
        <taxon>Bacilli</taxon>
        <taxon>Lactobacillales</taxon>
        <taxon>Lactobacillaceae</taxon>
        <taxon>Lacticaseibacillus</taxon>
    </lineage>
</organism>
<sequence length="50" mass="5337">MIILQAQQVGRSFNGNELFANVNLEIQNGARIGLVGPNGIGKTTLLEILT</sequence>
<keyword evidence="2" id="KW-0547">Nucleotide-binding</keyword>
<dbReference type="PANTHER" id="PTHR42855:SF1">
    <property type="entry name" value="ABC TRANSPORTER DOMAIN-CONTAINING PROTEIN"/>
    <property type="match status" value="1"/>
</dbReference>
<name>S2R8S4_LACPA</name>